<sequence>MPTSRETLTEGGSRGTAPAAPMALFARHCRKKATGSPRQKSSTDIPGACGAPARIPDRHPAGTDRIVSGFGKGSVSVCGSAREPAGSHRVCGRRVPAVPDGVGPRREARRAKSDGAVAARISASLERRAG</sequence>
<protein>
    <submittedName>
        <fullName evidence="2">Uncharacterized protein</fullName>
    </submittedName>
</protein>
<accession>A0A1Y0ZCG1</accession>
<feature type="compositionally biased region" description="Basic and acidic residues" evidence="1">
    <location>
        <begin position="103"/>
        <end position="113"/>
    </location>
</feature>
<dbReference type="AlphaFoldDB" id="A0A1Y0ZCG1"/>
<dbReference type="Proteomes" id="UP000061432">
    <property type="component" value="Chromosome"/>
</dbReference>
<evidence type="ECO:0000256" key="1">
    <source>
        <dbReference type="SAM" id="MobiDB-lite"/>
    </source>
</evidence>
<organism evidence="2 3">
    <name type="scientific">Methylobacterium aquaticum</name>
    <dbReference type="NCBI Taxonomy" id="270351"/>
    <lineage>
        <taxon>Bacteria</taxon>
        <taxon>Pseudomonadati</taxon>
        <taxon>Pseudomonadota</taxon>
        <taxon>Alphaproteobacteria</taxon>
        <taxon>Hyphomicrobiales</taxon>
        <taxon>Methylobacteriaceae</taxon>
        <taxon>Methylobacterium</taxon>
    </lineage>
</organism>
<name>A0A1Y0ZCG1_9HYPH</name>
<dbReference type="EMBL" id="AP014704">
    <property type="protein sequence ID" value="BAR47197.1"/>
    <property type="molecule type" value="Genomic_DNA"/>
</dbReference>
<proteinExistence type="predicted"/>
<gene>
    <name evidence="2" type="ORF">Maq22A_c28455</name>
</gene>
<evidence type="ECO:0000313" key="2">
    <source>
        <dbReference type="EMBL" id="BAR47197.1"/>
    </source>
</evidence>
<evidence type="ECO:0000313" key="3">
    <source>
        <dbReference type="Proteomes" id="UP000061432"/>
    </source>
</evidence>
<reference evidence="3" key="2">
    <citation type="submission" date="2015-01" db="EMBL/GenBank/DDBJ databases">
        <title>Complete genome sequence of Methylobacterium aquaticum strain 22A.</title>
        <authorList>
            <person name="Tani A."/>
            <person name="Ogura Y."/>
            <person name="Hayashi T."/>
        </authorList>
    </citation>
    <scope>NUCLEOTIDE SEQUENCE [LARGE SCALE GENOMIC DNA]</scope>
    <source>
        <strain evidence="3">MA-22A</strain>
    </source>
</reference>
<feature type="region of interest" description="Disordered" evidence="1">
    <location>
        <begin position="1"/>
        <end position="63"/>
    </location>
</feature>
<dbReference type="KEGG" id="maqu:Maq22A_c28455"/>
<feature type="region of interest" description="Disordered" evidence="1">
    <location>
        <begin position="78"/>
        <end position="115"/>
    </location>
</feature>
<reference evidence="2 3" key="1">
    <citation type="journal article" date="2015" name="Genome Announc.">
        <title>Complete Genome Sequence of Methylobacterium aquaticum Strain 22A, Isolated from Racomitrium japonicum Moss.</title>
        <authorList>
            <person name="Tani A."/>
            <person name="Ogura Y."/>
            <person name="Hayashi T."/>
            <person name="Kimbara K."/>
        </authorList>
    </citation>
    <scope>NUCLEOTIDE SEQUENCE [LARGE SCALE GENOMIC DNA]</scope>
    <source>
        <strain evidence="2 3">MA-22A</strain>
    </source>
</reference>